<organism evidence="2 3">
    <name type="scientific">Caerostris darwini</name>
    <dbReference type="NCBI Taxonomy" id="1538125"/>
    <lineage>
        <taxon>Eukaryota</taxon>
        <taxon>Metazoa</taxon>
        <taxon>Ecdysozoa</taxon>
        <taxon>Arthropoda</taxon>
        <taxon>Chelicerata</taxon>
        <taxon>Arachnida</taxon>
        <taxon>Araneae</taxon>
        <taxon>Araneomorphae</taxon>
        <taxon>Entelegynae</taxon>
        <taxon>Araneoidea</taxon>
        <taxon>Araneidae</taxon>
        <taxon>Caerostris</taxon>
    </lineage>
</organism>
<keyword evidence="3" id="KW-1185">Reference proteome</keyword>
<evidence type="ECO:0000256" key="1">
    <source>
        <dbReference type="SAM" id="Phobius"/>
    </source>
</evidence>
<protein>
    <submittedName>
        <fullName evidence="2">Reverse transcriptase domain-containing protein</fullName>
    </submittedName>
</protein>
<keyword evidence="2" id="KW-0548">Nucleotidyltransferase</keyword>
<evidence type="ECO:0000313" key="2">
    <source>
        <dbReference type="EMBL" id="GIY11335.1"/>
    </source>
</evidence>
<keyword evidence="2" id="KW-0808">Transferase</keyword>
<keyword evidence="1" id="KW-0472">Membrane</keyword>
<dbReference type="AlphaFoldDB" id="A0AAV4QQ63"/>
<comment type="caution">
    <text evidence="2">The sequence shown here is derived from an EMBL/GenBank/DDBJ whole genome shotgun (WGS) entry which is preliminary data.</text>
</comment>
<feature type="transmembrane region" description="Helical" evidence="1">
    <location>
        <begin position="24"/>
        <end position="45"/>
    </location>
</feature>
<proteinExistence type="predicted"/>
<keyword evidence="1" id="KW-1133">Transmembrane helix</keyword>
<evidence type="ECO:0000313" key="3">
    <source>
        <dbReference type="Proteomes" id="UP001054837"/>
    </source>
</evidence>
<name>A0AAV4QQ63_9ARAC</name>
<keyword evidence="1" id="KW-0812">Transmembrane</keyword>
<reference evidence="2 3" key="1">
    <citation type="submission" date="2021-06" db="EMBL/GenBank/DDBJ databases">
        <title>Caerostris darwini draft genome.</title>
        <authorList>
            <person name="Kono N."/>
            <person name="Arakawa K."/>
        </authorList>
    </citation>
    <scope>NUCLEOTIDE SEQUENCE [LARGE SCALE GENOMIC DNA]</scope>
</reference>
<dbReference type="Proteomes" id="UP001054837">
    <property type="component" value="Unassembled WGS sequence"/>
</dbReference>
<dbReference type="EMBL" id="BPLQ01004900">
    <property type="protein sequence ID" value="GIY11335.1"/>
    <property type="molecule type" value="Genomic_DNA"/>
</dbReference>
<dbReference type="GO" id="GO:0003964">
    <property type="term" value="F:RNA-directed DNA polymerase activity"/>
    <property type="evidence" value="ECO:0007669"/>
    <property type="project" value="UniProtKB-KW"/>
</dbReference>
<accession>A0AAV4QQ63</accession>
<gene>
    <name evidence="2" type="primary">AVEN_254050_1</name>
    <name evidence="2" type="ORF">CDAR_528621</name>
</gene>
<sequence>MRDRTYQDFGLLTGPANESKAPHIYRFTIMLYCLNSSPFMLAMTLEYHLRKYKNRYPKTCQFLNSIYVEDIVRGHENAEREYRTSLECKEADITLHKWQTNTKDL</sequence>
<keyword evidence="2" id="KW-0695">RNA-directed DNA polymerase</keyword>